<dbReference type="EMBL" id="CAJNIZ010000001">
    <property type="protein sequence ID" value="CAE7149347.1"/>
    <property type="molecule type" value="Genomic_DNA"/>
</dbReference>
<dbReference type="OrthoDB" id="6129702at2759"/>
<dbReference type="InterPro" id="IPR002931">
    <property type="entry name" value="Transglutaminase-like"/>
</dbReference>
<dbReference type="Gene3D" id="3.10.620.30">
    <property type="match status" value="1"/>
</dbReference>
<sequence>MAGENWYRIALNNNHVGYMYNNAYRDLKGRWHFLSTTHFSLENNSPNTISKWLTFAAKPPFALTRASYTNRSSGQHNATTIRATPEGYEASIQRNQQANSVALPWQFDLDTFVAFEQWLSSEAPQAGAQHLTESLDFERLRITRRNYRVVEQNDEGYLVETSAPFAATRTQLNTYFQPQHLSMAGLFDVQATSEADAIALSELRSKTSYLLALDQRLPDHTNLKSLALNLHGAGDYNLPQKYSLTANPVTTKGDGQAHQGETLQFPVSHPDIQALVAQSLSQAKNSGRHPVDTLVTTAYERLAYSEDEPAGAVLTALEKQRGECTDYADLFSTLARAAGYPARNIYGLAYKDGANPAFMFHAWNEVYVDGQWRSVDPTWNQTRVDASHMPLSDAQAARLMQANNTSDIYFEETEVPQVTAAP</sequence>
<proteinExistence type="predicted"/>
<feature type="domain" description="Transglutaminase-like" evidence="1">
    <location>
        <begin position="316"/>
        <end position="379"/>
    </location>
</feature>
<evidence type="ECO:0000313" key="3">
    <source>
        <dbReference type="Proteomes" id="UP000649617"/>
    </source>
</evidence>
<protein>
    <submittedName>
        <fullName evidence="2">Ky protein</fullName>
    </submittedName>
</protein>
<dbReference type="SMART" id="SM00460">
    <property type="entry name" value="TGc"/>
    <property type="match status" value="1"/>
</dbReference>
<dbReference type="Proteomes" id="UP000649617">
    <property type="component" value="Unassembled WGS sequence"/>
</dbReference>
<organism evidence="2 3">
    <name type="scientific">Symbiodinium pilosum</name>
    <name type="common">Dinoflagellate</name>
    <dbReference type="NCBI Taxonomy" id="2952"/>
    <lineage>
        <taxon>Eukaryota</taxon>
        <taxon>Sar</taxon>
        <taxon>Alveolata</taxon>
        <taxon>Dinophyceae</taxon>
        <taxon>Suessiales</taxon>
        <taxon>Symbiodiniaceae</taxon>
        <taxon>Symbiodinium</taxon>
    </lineage>
</organism>
<gene>
    <name evidence="2" type="primary">Ky</name>
    <name evidence="2" type="ORF">SPIL2461_LOCUS116</name>
</gene>
<keyword evidence="3" id="KW-1185">Reference proteome</keyword>
<dbReference type="PANTHER" id="PTHR33490">
    <property type="entry name" value="BLR5614 PROTEIN-RELATED"/>
    <property type="match status" value="1"/>
</dbReference>
<name>A0A812IKZ1_SYMPI</name>
<dbReference type="InterPro" id="IPR038765">
    <property type="entry name" value="Papain-like_cys_pep_sf"/>
</dbReference>
<accession>A0A812IKZ1</accession>
<dbReference type="SUPFAM" id="SSF54001">
    <property type="entry name" value="Cysteine proteinases"/>
    <property type="match status" value="1"/>
</dbReference>
<evidence type="ECO:0000313" key="2">
    <source>
        <dbReference type="EMBL" id="CAE7149347.1"/>
    </source>
</evidence>
<dbReference type="AlphaFoldDB" id="A0A812IKZ1"/>
<dbReference type="Pfam" id="PF01841">
    <property type="entry name" value="Transglut_core"/>
    <property type="match status" value="1"/>
</dbReference>
<comment type="caution">
    <text evidence="2">The sequence shown here is derived from an EMBL/GenBank/DDBJ whole genome shotgun (WGS) entry which is preliminary data.</text>
</comment>
<dbReference type="PANTHER" id="PTHR33490:SF3">
    <property type="entry name" value="CONSERVED INTEGRAL MEMBRANE PROTEIN"/>
    <property type="match status" value="1"/>
</dbReference>
<evidence type="ECO:0000259" key="1">
    <source>
        <dbReference type="SMART" id="SM00460"/>
    </source>
</evidence>
<reference evidence="2" key="1">
    <citation type="submission" date="2021-02" db="EMBL/GenBank/DDBJ databases">
        <authorList>
            <person name="Dougan E. K."/>
            <person name="Rhodes N."/>
            <person name="Thang M."/>
            <person name="Chan C."/>
        </authorList>
    </citation>
    <scope>NUCLEOTIDE SEQUENCE</scope>
</reference>